<sequence>RGPKHRRSRASCRSDPHPAHCAPASPTALPPHELWPPSAPHRAPPVPGPRRPCGGLSTPSHPPQNRTGRGLPRCSSCGASRPREGTARIGKCPARKCAPSRFSCILPGHGCAECRPIAGQYEQPRVSAGGPQGSEDPPL</sequence>
<feature type="compositionally biased region" description="Polar residues" evidence="1">
    <location>
        <begin position="57"/>
        <end position="67"/>
    </location>
</feature>
<protein>
    <submittedName>
        <fullName evidence="2">Uncharacterized protein</fullName>
    </submittedName>
</protein>
<comment type="caution">
    <text evidence="2">The sequence shown here is derived from an EMBL/GenBank/DDBJ whole genome shotgun (WGS) entry which is preliminary data.</text>
</comment>
<evidence type="ECO:0000313" key="2">
    <source>
        <dbReference type="EMBL" id="CAK5268135.1"/>
    </source>
</evidence>
<organism evidence="2 3">
    <name type="scientific">Mycena citricolor</name>
    <dbReference type="NCBI Taxonomy" id="2018698"/>
    <lineage>
        <taxon>Eukaryota</taxon>
        <taxon>Fungi</taxon>
        <taxon>Dikarya</taxon>
        <taxon>Basidiomycota</taxon>
        <taxon>Agaricomycotina</taxon>
        <taxon>Agaricomycetes</taxon>
        <taxon>Agaricomycetidae</taxon>
        <taxon>Agaricales</taxon>
        <taxon>Marasmiineae</taxon>
        <taxon>Mycenaceae</taxon>
        <taxon>Mycena</taxon>
    </lineage>
</organism>
<feature type="non-terminal residue" evidence="2">
    <location>
        <position position="1"/>
    </location>
</feature>
<keyword evidence="3" id="KW-1185">Reference proteome</keyword>
<evidence type="ECO:0000313" key="3">
    <source>
        <dbReference type="Proteomes" id="UP001295794"/>
    </source>
</evidence>
<gene>
    <name evidence="2" type="ORF">MYCIT1_LOCUS11201</name>
</gene>
<dbReference type="EMBL" id="CAVNYO010000138">
    <property type="protein sequence ID" value="CAK5268135.1"/>
    <property type="molecule type" value="Genomic_DNA"/>
</dbReference>
<accession>A0AAD2Q294</accession>
<proteinExistence type="predicted"/>
<feature type="compositionally biased region" description="Basic residues" evidence="1">
    <location>
        <begin position="1"/>
        <end position="10"/>
    </location>
</feature>
<evidence type="ECO:0000256" key="1">
    <source>
        <dbReference type="SAM" id="MobiDB-lite"/>
    </source>
</evidence>
<feature type="region of interest" description="Disordered" evidence="1">
    <location>
        <begin position="1"/>
        <end position="88"/>
    </location>
</feature>
<reference evidence="2" key="1">
    <citation type="submission" date="2023-11" db="EMBL/GenBank/DDBJ databases">
        <authorList>
            <person name="De Vega J J."/>
            <person name="De Vega J J."/>
        </authorList>
    </citation>
    <scope>NUCLEOTIDE SEQUENCE</scope>
</reference>
<name>A0AAD2Q294_9AGAR</name>
<dbReference type="Proteomes" id="UP001295794">
    <property type="component" value="Unassembled WGS sequence"/>
</dbReference>
<dbReference type="AlphaFoldDB" id="A0AAD2Q294"/>
<feature type="compositionally biased region" description="Pro residues" evidence="1">
    <location>
        <begin position="33"/>
        <end position="50"/>
    </location>
</feature>